<proteinExistence type="inferred from homology"/>
<dbReference type="InterPro" id="IPR009318">
    <property type="entry name" value="Gustatory_rcpt"/>
</dbReference>
<feature type="transmembrane region" description="Helical" evidence="8">
    <location>
        <begin position="225"/>
        <end position="249"/>
    </location>
</feature>
<dbReference type="PANTHER" id="PTHR21421:SF29">
    <property type="entry name" value="GUSTATORY RECEPTOR 5A FOR TREHALOSE-RELATED"/>
    <property type="match status" value="1"/>
</dbReference>
<comment type="similarity">
    <text evidence="2">Belongs to the insect chemoreceptor superfamily. Gustatory receptor (GR) family. Gr5a subfamily.</text>
</comment>
<dbReference type="OrthoDB" id="5800391at2759"/>
<gene>
    <name evidence="9" type="ORF">Cfor_02378</name>
</gene>
<dbReference type="GO" id="GO:0005886">
    <property type="term" value="C:plasma membrane"/>
    <property type="evidence" value="ECO:0007669"/>
    <property type="project" value="UniProtKB-SubCell"/>
</dbReference>
<dbReference type="PANTHER" id="PTHR21421">
    <property type="entry name" value="GUSTATORY RECEPTOR"/>
    <property type="match status" value="1"/>
</dbReference>
<reference evidence="10" key="1">
    <citation type="submission" date="2020-01" db="EMBL/GenBank/DDBJ databases">
        <title>Draft genome sequence of the Termite Coptotermes fromosanus.</title>
        <authorList>
            <person name="Itakura S."/>
            <person name="Yosikawa Y."/>
            <person name="Umezawa K."/>
        </authorList>
    </citation>
    <scope>NUCLEOTIDE SEQUENCE [LARGE SCALE GENOMIC DNA]</scope>
</reference>
<evidence type="ECO:0000256" key="8">
    <source>
        <dbReference type="SAM" id="Phobius"/>
    </source>
</evidence>
<feature type="transmembrane region" description="Helical" evidence="8">
    <location>
        <begin position="781"/>
        <end position="803"/>
    </location>
</feature>
<evidence type="ECO:0000256" key="1">
    <source>
        <dbReference type="ARBA" id="ARBA00004651"/>
    </source>
</evidence>
<evidence type="ECO:0008006" key="11">
    <source>
        <dbReference type="Google" id="ProtNLM"/>
    </source>
</evidence>
<feature type="transmembrane region" description="Helical" evidence="8">
    <location>
        <begin position="677"/>
        <end position="705"/>
    </location>
</feature>
<name>A0A6L2Q4P5_COPFO</name>
<evidence type="ECO:0000256" key="5">
    <source>
        <dbReference type="ARBA" id="ARBA00022989"/>
    </source>
</evidence>
<feature type="transmembrane region" description="Helical" evidence="8">
    <location>
        <begin position="495"/>
        <end position="514"/>
    </location>
</feature>
<organism evidence="9 10">
    <name type="scientific">Coptotermes formosanus</name>
    <name type="common">Formosan subterranean termite</name>
    <dbReference type="NCBI Taxonomy" id="36987"/>
    <lineage>
        <taxon>Eukaryota</taxon>
        <taxon>Metazoa</taxon>
        <taxon>Ecdysozoa</taxon>
        <taxon>Arthropoda</taxon>
        <taxon>Hexapoda</taxon>
        <taxon>Insecta</taxon>
        <taxon>Pterygota</taxon>
        <taxon>Neoptera</taxon>
        <taxon>Polyneoptera</taxon>
        <taxon>Dictyoptera</taxon>
        <taxon>Blattodea</taxon>
        <taxon>Blattoidea</taxon>
        <taxon>Termitoidae</taxon>
        <taxon>Rhinotermitidae</taxon>
        <taxon>Coptotermes</taxon>
    </lineage>
</organism>
<evidence type="ECO:0000256" key="2">
    <source>
        <dbReference type="ARBA" id="ARBA00005327"/>
    </source>
</evidence>
<protein>
    <recommendedName>
        <fullName evidence="11">Gustatory receptor</fullName>
    </recommendedName>
</protein>
<sequence>MTRFFKKSEPVMMNAVTHNEDNVNSFHHAISWVIVTAQCFGLLPVLGITGPNAAGVRWRGFLWDSNSHIYTFSPACQTMAYSDIRMGKLGALSKALWLSQKTVSKDKDHDSDCVNWSPGVAAPTRKLGGFMGQKNLEEKSGRRYKVLQQLRVTELTQKSVILYWKIAATGDEVEHTLSKASGIKRAIVCTDSLTDAFHYYFTTTGTYNQMFAAVDYSFTTASLTLIMNFIATFTWNFTDLFIILVSLALTERFHLFNQYLDSVRGQLLAESFWSQIREEYNSLSHLTRTLDSCISKIVLVSFASNLYFICRQLLSSLSPLHGLINTVYFCWSFGFVLFRAVTLSLCASRIYDESLLPKRVLYDVPPESYKVEVSRFLNQIVTDTVALSGMNFFYITRTLLLTLAGTIVTYEIVLVQLNSISVVGSNDSTNMTQEFLLCNLFVFKVNQMAVNSECGHLQEFMDSLSTTIAIKTEDKMITSELVEYKKESMCKPVSFHRSFSSVIVIAQCFGLMPVSGITGPSASFIRFSWFSLRVMYTVLSLTGTFFMTCLCIIRFFKYGCTFQETQCSVFYGCSFSRMLLFLLLARHWPALAHRWEQVESVLAHHGYPHHHHHHKFNVITAIFLSAAFIEHIFSHVRVIRLAVLCAIEDKMDGICTFFFNSFPHVYDYFPCSLWNGVITFIINVLCAFAWTYMDLFIVLMSVALADKFRQLNRCLQSVQGKPTPPRFWHQMREDYNTLSCLVTRVDSCISKIVFLSFANNLYTVCIQLFNSLHLPQNAVQMVYFCLSFGYVLLRIVVVSLSAASINEQSSQVKNILYSVPATSFSIEVQRFLQQVTTKEVALTGLNLFSVKRTFLLKVAATIVTYELILVQFSAIHTDERDLTAHSIAKRYCL</sequence>
<evidence type="ECO:0000313" key="9">
    <source>
        <dbReference type="EMBL" id="GFG38492.1"/>
    </source>
</evidence>
<keyword evidence="6 8" id="KW-0472">Membrane</keyword>
<feature type="transmembrane region" description="Helical" evidence="8">
    <location>
        <begin position="752"/>
        <end position="769"/>
    </location>
</feature>
<dbReference type="Pfam" id="PF06151">
    <property type="entry name" value="Trehalose_recp"/>
    <property type="match status" value="3"/>
</dbReference>
<evidence type="ECO:0000256" key="3">
    <source>
        <dbReference type="ARBA" id="ARBA00022475"/>
    </source>
</evidence>
<dbReference type="InParanoid" id="A0A6L2Q4P5"/>
<feature type="transmembrane region" description="Helical" evidence="8">
    <location>
        <begin position="534"/>
        <end position="556"/>
    </location>
</feature>
<dbReference type="AlphaFoldDB" id="A0A6L2Q4P5"/>
<dbReference type="GO" id="GO:0008527">
    <property type="term" value="F:taste receptor activity"/>
    <property type="evidence" value="ECO:0007669"/>
    <property type="project" value="InterPro"/>
</dbReference>
<keyword evidence="3" id="KW-1003">Cell membrane</keyword>
<evidence type="ECO:0000256" key="7">
    <source>
        <dbReference type="ARBA" id="ARBA00023170"/>
    </source>
</evidence>
<comment type="subcellular location">
    <subcellularLocation>
        <location evidence="1">Cell membrane</location>
        <topology evidence="1">Multi-pass membrane protein</topology>
    </subcellularLocation>
</comment>
<evidence type="ECO:0000256" key="4">
    <source>
        <dbReference type="ARBA" id="ARBA00022692"/>
    </source>
</evidence>
<comment type="caution">
    <text evidence="9">The sequence shown here is derived from an EMBL/GenBank/DDBJ whole genome shotgun (WGS) entry which is preliminary data.</text>
</comment>
<dbReference type="EMBL" id="BLKM01012991">
    <property type="protein sequence ID" value="GFG38492.1"/>
    <property type="molecule type" value="Genomic_DNA"/>
</dbReference>
<dbReference type="GO" id="GO:0050916">
    <property type="term" value="P:sensory perception of sweet taste"/>
    <property type="evidence" value="ECO:0007669"/>
    <property type="project" value="UniProtKB-ARBA"/>
</dbReference>
<evidence type="ECO:0000256" key="6">
    <source>
        <dbReference type="ARBA" id="ARBA00023136"/>
    </source>
</evidence>
<feature type="transmembrane region" description="Helical" evidence="8">
    <location>
        <begin position="568"/>
        <end position="588"/>
    </location>
</feature>
<dbReference type="Proteomes" id="UP000502823">
    <property type="component" value="Unassembled WGS sequence"/>
</dbReference>
<accession>A0A6L2Q4P5</accession>
<keyword evidence="10" id="KW-1185">Reference proteome</keyword>
<keyword evidence="5 8" id="KW-1133">Transmembrane helix</keyword>
<keyword evidence="7" id="KW-0675">Receptor</keyword>
<evidence type="ECO:0000313" key="10">
    <source>
        <dbReference type="Proteomes" id="UP000502823"/>
    </source>
</evidence>
<keyword evidence="4 8" id="KW-0812">Transmembrane</keyword>